<evidence type="ECO:0000256" key="4">
    <source>
        <dbReference type="SAM" id="MobiDB-lite"/>
    </source>
</evidence>
<keyword evidence="1 2" id="KW-0238">DNA-binding</keyword>
<dbReference type="CDD" id="cd04496">
    <property type="entry name" value="SSB_OBF"/>
    <property type="match status" value="1"/>
</dbReference>
<feature type="compositionally biased region" description="Basic and acidic residues" evidence="4">
    <location>
        <begin position="156"/>
        <end position="167"/>
    </location>
</feature>
<evidence type="ECO:0000313" key="6">
    <source>
        <dbReference type="Proteomes" id="UP000176581"/>
    </source>
</evidence>
<organism evidence="5 6">
    <name type="scientific">Candidatus Yanofskybacteria bacterium RIFCSPHIGHO2_02_FULL_43_22</name>
    <dbReference type="NCBI Taxonomy" id="1802681"/>
    <lineage>
        <taxon>Bacteria</taxon>
        <taxon>Candidatus Yanofskyibacteriota</taxon>
    </lineage>
</organism>
<dbReference type="NCBIfam" id="TIGR00621">
    <property type="entry name" value="ssb"/>
    <property type="match status" value="1"/>
</dbReference>
<dbReference type="AlphaFoldDB" id="A0A1F8FQ50"/>
<comment type="subunit">
    <text evidence="2">Homotetramer.</text>
</comment>
<protein>
    <recommendedName>
        <fullName evidence="2 3">Single-stranded DNA-binding protein</fullName>
        <shortName evidence="2">SSB</shortName>
    </recommendedName>
</protein>
<dbReference type="InterPro" id="IPR000424">
    <property type="entry name" value="Primosome_PriB/ssb"/>
</dbReference>
<dbReference type="EMBL" id="MGJV01000013">
    <property type="protein sequence ID" value="OGN15284.1"/>
    <property type="molecule type" value="Genomic_DNA"/>
</dbReference>
<evidence type="ECO:0000256" key="2">
    <source>
        <dbReference type="HAMAP-Rule" id="MF_00984"/>
    </source>
</evidence>
<feature type="region of interest" description="Disordered" evidence="4">
    <location>
        <begin position="107"/>
        <end position="167"/>
    </location>
</feature>
<evidence type="ECO:0000256" key="3">
    <source>
        <dbReference type="RuleBase" id="RU000524"/>
    </source>
</evidence>
<evidence type="ECO:0000313" key="5">
    <source>
        <dbReference type="EMBL" id="OGN15284.1"/>
    </source>
</evidence>
<dbReference type="PANTHER" id="PTHR10302:SF27">
    <property type="entry name" value="SINGLE-STRANDED DNA-BINDING PROTEIN"/>
    <property type="match status" value="1"/>
</dbReference>
<accession>A0A1F8FQ50</accession>
<dbReference type="GO" id="GO:0003697">
    <property type="term" value="F:single-stranded DNA binding"/>
    <property type="evidence" value="ECO:0007669"/>
    <property type="project" value="UniProtKB-UniRule"/>
</dbReference>
<dbReference type="PROSITE" id="PS50935">
    <property type="entry name" value="SSB"/>
    <property type="match status" value="1"/>
</dbReference>
<gene>
    <name evidence="5" type="ORF">A3J47_00660</name>
</gene>
<dbReference type="HAMAP" id="MF_00984">
    <property type="entry name" value="SSB"/>
    <property type="match status" value="1"/>
</dbReference>
<evidence type="ECO:0000256" key="1">
    <source>
        <dbReference type="ARBA" id="ARBA00023125"/>
    </source>
</evidence>
<dbReference type="InterPro" id="IPR012340">
    <property type="entry name" value="NA-bd_OB-fold"/>
</dbReference>
<proteinExistence type="inferred from homology"/>
<dbReference type="GO" id="GO:0009295">
    <property type="term" value="C:nucleoid"/>
    <property type="evidence" value="ECO:0007669"/>
    <property type="project" value="TreeGrafter"/>
</dbReference>
<reference evidence="5 6" key="1">
    <citation type="journal article" date="2016" name="Nat. Commun.">
        <title>Thousands of microbial genomes shed light on interconnected biogeochemical processes in an aquifer system.</title>
        <authorList>
            <person name="Anantharaman K."/>
            <person name="Brown C.T."/>
            <person name="Hug L.A."/>
            <person name="Sharon I."/>
            <person name="Castelle C.J."/>
            <person name="Probst A.J."/>
            <person name="Thomas B.C."/>
            <person name="Singh A."/>
            <person name="Wilkins M.J."/>
            <person name="Karaoz U."/>
            <person name="Brodie E.L."/>
            <person name="Williams K.H."/>
            <person name="Hubbard S.S."/>
            <person name="Banfield J.F."/>
        </authorList>
    </citation>
    <scope>NUCLEOTIDE SEQUENCE [LARGE SCALE GENOMIC DNA]</scope>
</reference>
<dbReference type="Gene3D" id="2.40.50.140">
    <property type="entry name" value="Nucleic acid-binding proteins"/>
    <property type="match status" value="1"/>
</dbReference>
<dbReference type="GO" id="GO:0006260">
    <property type="term" value="P:DNA replication"/>
    <property type="evidence" value="ECO:0007669"/>
    <property type="project" value="InterPro"/>
</dbReference>
<comment type="caution">
    <text evidence="2">Lacks conserved residue(s) required for the propagation of feature annotation.</text>
</comment>
<dbReference type="Proteomes" id="UP000176581">
    <property type="component" value="Unassembled WGS sequence"/>
</dbReference>
<sequence>MNLNKIFIIGRLTQDPEVRTTPSGQNVTTLNMATNRVWNDKAGQKQEATEFHRIVAWGRLGDIAGQYLKKGGLAMIEGRIQTRSWMDQNNNKRYMTEIIAESLQLGPRTASSGSSAGGGFQPRPAAVADIKKSPVQDSDIPIIGEDEPMSAGVEEDERKIDEKDLPF</sequence>
<dbReference type="PANTHER" id="PTHR10302">
    <property type="entry name" value="SINGLE-STRANDED DNA-BINDING PROTEIN"/>
    <property type="match status" value="1"/>
</dbReference>
<dbReference type="SUPFAM" id="SSF50249">
    <property type="entry name" value="Nucleic acid-binding proteins"/>
    <property type="match status" value="1"/>
</dbReference>
<dbReference type="InterPro" id="IPR011344">
    <property type="entry name" value="ssDNA-bd"/>
</dbReference>
<name>A0A1F8FQ50_9BACT</name>
<comment type="caution">
    <text evidence="5">The sequence shown here is derived from an EMBL/GenBank/DDBJ whole genome shotgun (WGS) entry which is preliminary data.</text>
</comment>
<dbReference type="Pfam" id="PF00436">
    <property type="entry name" value="SSB"/>
    <property type="match status" value="1"/>
</dbReference>